<evidence type="ECO:0000256" key="1">
    <source>
        <dbReference type="SAM" id="MobiDB-lite"/>
    </source>
</evidence>
<sequence length="176" mass="19315">MSTLKHNSSKTSSTIPLSAVAGKRNRAQKTDVVKAGRKHGDGDTDADLAPTIAEGISQQIVEEMIDTGAALLYRRLIDRKCFSFAAYFTWKVLLSNVKMCCIEFDPGDKDLDASLWTCGEMPEPSPLDTWAPGSLVLKAVPSSTLPVQTPKRRAKTDHRAVQKCDAYQTPRKHLSP</sequence>
<reference evidence="2 3" key="1">
    <citation type="submission" date="2014-02" db="EMBL/GenBank/DDBJ databases">
        <authorList>
            <person name="Sibley D."/>
            <person name="Venepally P."/>
            <person name="Karamycheva S."/>
            <person name="Hadjithomas M."/>
            <person name="Khan A."/>
            <person name="Brunk B."/>
            <person name="Roos D."/>
            <person name="Caler E."/>
            <person name="Lorenzi H."/>
        </authorList>
    </citation>
    <scope>NUCLEOTIDE SEQUENCE [LARGE SCALE GENOMIC DNA]</scope>
    <source>
        <strain evidence="2 3">GAB2-2007-GAL-DOM2</strain>
    </source>
</reference>
<dbReference type="AlphaFoldDB" id="A0A086JHZ4"/>
<dbReference type="Proteomes" id="UP000028837">
    <property type="component" value="Unassembled WGS sequence"/>
</dbReference>
<feature type="compositionally biased region" description="Basic and acidic residues" evidence="1">
    <location>
        <begin position="28"/>
        <end position="42"/>
    </location>
</feature>
<gene>
    <name evidence="2" type="ORF">TGDOM2_236940</name>
</gene>
<dbReference type="VEuPathDB" id="ToxoDB:TGDOM2_236940"/>
<organism evidence="2 3">
    <name type="scientific">Toxoplasma gondii GAB2-2007-GAL-DOM2</name>
    <dbReference type="NCBI Taxonomy" id="1130820"/>
    <lineage>
        <taxon>Eukaryota</taxon>
        <taxon>Sar</taxon>
        <taxon>Alveolata</taxon>
        <taxon>Apicomplexa</taxon>
        <taxon>Conoidasida</taxon>
        <taxon>Coccidia</taxon>
        <taxon>Eucoccidiorida</taxon>
        <taxon>Eimeriorina</taxon>
        <taxon>Sarcocystidae</taxon>
        <taxon>Toxoplasma</taxon>
    </lineage>
</organism>
<feature type="region of interest" description="Disordered" evidence="1">
    <location>
        <begin position="1"/>
        <end position="48"/>
    </location>
</feature>
<evidence type="ECO:0000313" key="2">
    <source>
        <dbReference type="EMBL" id="KFG31762.1"/>
    </source>
</evidence>
<proteinExistence type="predicted"/>
<dbReference type="EMBL" id="AHZU02001492">
    <property type="protein sequence ID" value="KFG31762.1"/>
    <property type="molecule type" value="Genomic_DNA"/>
</dbReference>
<dbReference type="OrthoDB" id="329978at2759"/>
<name>A0A086JHZ4_TOXGO</name>
<feature type="compositionally biased region" description="Polar residues" evidence="1">
    <location>
        <begin position="1"/>
        <end position="16"/>
    </location>
</feature>
<comment type="caution">
    <text evidence="2">The sequence shown here is derived from an EMBL/GenBank/DDBJ whole genome shotgun (WGS) entry which is preliminary data.</text>
</comment>
<protein>
    <submittedName>
        <fullName evidence="2">Uncharacterized protein</fullName>
    </submittedName>
</protein>
<accession>A0A086JHZ4</accession>
<evidence type="ECO:0000313" key="3">
    <source>
        <dbReference type="Proteomes" id="UP000028837"/>
    </source>
</evidence>